<dbReference type="EMBL" id="CM000138">
    <property type="protein sequence ID" value="EEE54561.1"/>
    <property type="molecule type" value="Genomic_DNA"/>
</dbReference>
<name>A0A0P0V2G1_ORYSJ</name>
<dbReference type="Proteomes" id="UP000000763">
    <property type="component" value="Chromosome 1"/>
</dbReference>
<evidence type="ECO:0000313" key="3">
    <source>
        <dbReference type="EMBL" id="EEE54561.1"/>
    </source>
</evidence>
<dbReference type="AlphaFoldDB" id="A0A0P0V2G1"/>
<dbReference type="Proteomes" id="UP000007752">
    <property type="component" value="Chromosome 1"/>
</dbReference>
<evidence type="ECO:0000256" key="1">
    <source>
        <dbReference type="SAM" id="MobiDB-lite"/>
    </source>
</evidence>
<dbReference type="EMBL" id="AP008207">
    <property type="protein sequence ID" value="BAH91064.1"/>
    <property type="molecule type" value="Genomic_DNA"/>
</dbReference>
<reference evidence="3" key="2">
    <citation type="journal article" date="2005" name="PLoS Biol.">
        <title>The genomes of Oryza sativa: a history of duplications.</title>
        <authorList>
            <person name="Yu J."/>
            <person name="Wang J."/>
            <person name="Lin W."/>
            <person name="Li S."/>
            <person name="Li H."/>
            <person name="Zhou J."/>
            <person name="Ni P."/>
            <person name="Dong W."/>
            <person name="Hu S."/>
            <person name="Zeng C."/>
            <person name="Zhang J."/>
            <person name="Zhang Y."/>
            <person name="Li R."/>
            <person name="Xu Z."/>
            <person name="Li S."/>
            <person name="Li X."/>
            <person name="Zheng H."/>
            <person name="Cong L."/>
            <person name="Lin L."/>
            <person name="Yin J."/>
            <person name="Geng J."/>
            <person name="Li G."/>
            <person name="Shi J."/>
            <person name="Liu J."/>
            <person name="Lv H."/>
            <person name="Li J."/>
            <person name="Wang J."/>
            <person name="Deng Y."/>
            <person name="Ran L."/>
            <person name="Shi X."/>
            <person name="Wang X."/>
            <person name="Wu Q."/>
            <person name="Li C."/>
            <person name="Ren X."/>
            <person name="Wang J."/>
            <person name="Wang X."/>
            <person name="Li D."/>
            <person name="Liu D."/>
            <person name="Zhang X."/>
            <person name="Ji Z."/>
            <person name="Zhao W."/>
            <person name="Sun Y."/>
            <person name="Zhang Z."/>
            <person name="Bao J."/>
            <person name="Han Y."/>
            <person name="Dong L."/>
            <person name="Ji J."/>
            <person name="Chen P."/>
            <person name="Wu S."/>
            <person name="Liu J."/>
            <person name="Xiao Y."/>
            <person name="Bu D."/>
            <person name="Tan J."/>
            <person name="Yang L."/>
            <person name="Ye C."/>
            <person name="Zhang J."/>
            <person name="Xu J."/>
            <person name="Zhou Y."/>
            <person name="Yu Y."/>
            <person name="Zhang B."/>
            <person name="Zhuang S."/>
            <person name="Wei H."/>
            <person name="Liu B."/>
            <person name="Lei M."/>
            <person name="Yu H."/>
            <person name="Li Y."/>
            <person name="Xu H."/>
            <person name="Wei S."/>
            <person name="He X."/>
            <person name="Fang L."/>
            <person name="Zhang Z."/>
            <person name="Zhang Y."/>
            <person name="Huang X."/>
            <person name="Su Z."/>
            <person name="Tong W."/>
            <person name="Li J."/>
            <person name="Tong Z."/>
            <person name="Li S."/>
            <person name="Ye J."/>
            <person name="Wang L."/>
            <person name="Fang L."/>
            <person name="Lei T."/>
            <person name="Chen C."/>
            <person name="Chen H."/>
            <person name="Xu Z."/>
            <person name="Li H."/>
            <person name="Huang H."/>
            <person name="Zhang F."/>
            <person name="Xu H."/>
            <person name="Li N."/>
            <person name="Zhao C."/>
            <person name="Li S."/>
            <person name="Dong L."/>
            <person name="Huang Y."/>
            <person name="Li L."/>
            <person name="Xi Y."/>
            <person name="Qi Q."/>
            <person name="Li W."/>
            <person name="Zhang B."/>
            <person name="Hu W."/>
            <person name="Zhang Y."/>
            <person name="Tian X."/>
            <person name="Jiao Y."/>
            <person name="Liang X."/>
            <person name="Jin J."/>
            <person name="Gao L."/>
            <person name="Zheng W."/>
            <person name="Hao B."/>
            <person name="Liu S."/>
            <person name="Wang W."/>
            <person name="Yuan L."/>
            <person name="Cao M."/>
            <person name="McDermott J."/>
            <person name="Samudrala R."/>
            <person name="Wang J."/>
            <person name="Wong G.K."/>
            <person name="Yang H."/>
        </authorList>
    </citation>
    <scope>NUCLEOTIDE SEQUENCE [LARGE SCALE GENOMIC DNA]</scope>
</reference>
<reference evidence="2" key="5">
    <citation type="journal article" date="2008" name="Nucleic Acids Res.">
        <title>The Rice Annotation Project Database (RAP-DB): 2008 update.</title>
        <authorList>
            <consortium name="The Rice Annotation Project (RAP)"/>
            <person name="Tanaka T."/>
            <person name="Antonio B.A."/>
            <person name="Kikuchi S."/>
            <person name="Matsumoto T."/>
            <person name="Nagamura Y."/>
            <person name="Numa H."/>
            <person name="Sakai H."/>
            <person name="Wu J."/>
            <person name="Itoh T."/>
            <person name="Sasaki T."/>
            <person name="Aono R."/>
            <person name="Fujii Y."/>
            <person name="Habara T."/>
            <person name="Harada E."/>
            <person name="Kanno M."/>
            <person name="Kawahara Y."/>
            <person name="Kawashima H."/>
            <person name="Kubooka H."/>
            <person name="Matsuya A."/>
            <person name="Nakaoka H."/>
            <person name="Saichi N."/>
            <person name="Sanbonmatsu R."/>
            <person name="Sato Y."/>
            <person name="Shinso Y."/>
            <person name="Suzuki M."/>
            <person name="Takeda J."/>
            <person name="Tanino M."/>
            <person name="Todokoro F."/>
            <person name="Yamaguchi K."/>
            <person name="Yamamoto N."/>
            <person name="Yamasaki C."/>
            <person name="Imanishi T."/>
            <person name="Okido T."/>
            <person name="Tada M."/>
            <person name="Ikeo K."/>
            <person name="Tateno Y."/>
            <person name="Gojobori T."/>
            <person name="Lin Y.C."/>
            <person name="Wei F.J."/>
            <person name="Hsing Y.I."/>
            <person name="Zhao Q."/>
            <person name="Han B."/>
            <person name="Kramer M.R."/>
            <person name="McCombie R.W."/>
            <person name="Lonsdale D."/>
            <person name="O'Donovan C.C."/>
            <person name="Whitfield E.J."/>
            <person name="Apweiler R."/>
            <person name="Koyanagi K.O."/>
            <person name="Khurana J.P."/>
            <person name="Raghuvanshi S."/>
            <person name="Singh N.K."/>
            <person name="Tyagi A.K."/>
            <person name="Haberer G."/>
            <person name="Fujisawa M."/>
            <person name="Hosokawa S."/>
            <person name="Ito Y."/>
            <person name="Ikawa H."/>
            <person name="Shibata M."/>
            <person name="Yamamoto M."/>
            <person name="Bruskiewich R.M."/>
            <person name="Hoen D.R."/>
            <person name="Bureau TE."/>
            <person name="Namiki N."/>
            <person name="Ohyanagi H."/>
            <person name="Sakai Y."/>
            <person name="Nobushima S."/>
            <person name="Sakata K."/>
            <person name="Barrero R.A."/>
            <person name="Sato Y."/>
            <person name="Souvorov A."/>
            <person name="Smith-White B."/>
            <person name="Tatusova T."/>
            <person name="An S."/>
            <person name="An G."/>
            <person name="OOta S."/>
            <person name="Fuks G."/>
            <person name="Messing J."/>
            <person name="Christie K.R."/>
            <person name="Lieberherr D."/>
            <person name="Kim H."/>
            <person name="Zuccolo A."/>
            <person name="Wing R.A."/>
            <person name="Nobuta K."/>
            <person name="Green P.J."/>
            <person name="Lu C."/>
            <person name="Meyers BC."/>
            <person name="Chaparro C."/>
            <person name="Piegu B."/>
            <person name="Panaud O."/>
            <person name="Echeverria M."/>
        </authorList>
    </citation>
    <scope>NUCLEOTIDE SEQUENCE</scope>
</reference>
<gene>
    <name evidence="2" type="ordered locus">Os01g0361800</name>
    <name evidence="3" type="ORF">OsJ_01751</name>
</gene>
<reference evidence="2" key="3">
    <citation type="journal article" date="2006" name="Nucleic Acids Res.">
        <title>The Rice Annotation Project Database (RAP-DB): hub for Oryza sativa ssp. japonica genome information.</title>
        <authorList>
            <person name="Ohyanagi H."/>
            <person name="Tanaka T."/>
            <person name="Sakai H."/>
            <person name="Shigemoto Y."/>
            <person name="Yamaguchi K."/>
            <person name="Habara T."/>
            <person name="Fujii Y."/>
            <person name="Antonio B.A."/>
            <person name="Nagamura Y."/>
            <person name="Imanishi T."/>
            <person name="Ikeo K."/>
            <person name="Itoh T."/>
            <person name="Gojobori T."/>
            <person name="Sasaki T."/>
        </authorList>
    </citation>
    <scope>NUCLEOTIDE SEQUENCE</scope>
</reference>
<reference evidence="2 4" key="1">
    <citation type="journal article" date="2005" name="Nature">
        <title>The map-based sequence of the rice genome.</title>
        <authorList>
            <consortium name="International rice genome sequencing project (IRGSP)"/>
            <person name="Matsumoto T."/>
            <person name="Wu J."/>
            <person name="Kanamori H."/>
            <person name="Katayose Y."/>
            <person name="Fujisawa M."/>
            <person name="Namiki N."/>
            <person name="Mizuno H."/>
            <person name="Yamamoto K."/>
            <person name="Antonio B.A."/>
            <person name="Baba T."/>
            <person name="Sakata K."/>
            <person name="Nagamura Y."/>
            <person name="Aoki H."/>
            <person name="Arikawa K."/>
            <person name="Arita K."/>
            <person name="Bito T."/>
            <person name="Chiden Y."/>
            <person name="Fujitsuka N."/>
            <person name="Fukunaka R."/>
            <person name="Hamada M."/>
            <person name="Harada C."/>
            <person name="Hayashi A."/>
            <person name="Hijishita S."/>
            <person name="Honda M."/>
            <person name="Hosokawa S."/>
            <person name="Ichikawa Y."/>
            <person name="Idonuma A."/>
            <person name="Iijima M."/>
            <person name="Ikeda M."/>
            <person name="Ikeno M."/>
            <person name="Ito K."/>
            <person name="Ito S."/>
            <person name="Ito T."/>
            <person name="Ito Y."/>
            <person name="Ito Y."/>
            <person name="Iwabuchi A."/>
            <person name="Kamiya K."/>
            <person name="Karasawa W."/>
            <person name="Kurita K."/>
            <person name="Katagiri S."/>
            <person name="Kikuta A."/>
            <person name="Kobayashi H."/>
            <person name="Kobayashi N."/>
            <person name="Machita K."/>
            <person name="Maehara T."/>
            <person name="Masukawa M."/>
            <person name="Mizubayashi T."/>
            <person name="Mukai Y."/>
            <person name="Nagasaki H."/>
            <person name="Nagata Y."/>
            <person name="Naito S."/>
            <person name="Nakashima M."/>
            <person name="Nakama Y."/>
            <person name="Nakamichi Y."/>
            <person name="Nakamura M."/>
            <person name="Meguro A."/>
            <person name="Negishi M."/>
            <person name="Ohta I."/>
            <person name="Ohta T."/>
            <person name="Okamoto M."/>
            <person name="Ono N."/>
            <person name="Saji S."/>
            <person name="Sakaguchi M."/>
            <person name="Sakai K."/>
            <person name="Shibata M."/>
            <person name="Shimokawa T."/>
            <person name="Song J."/>
            <person name="Takazaki Y."/>
            <person name="Terasawa K."/>
            <person name="Tsugane M."/>
            <person name="Tsuji K."/>
            <person name="Ueda S."/>
            <person name="Waki K."/>
            <person name="Yamagata H."/>
            <person name="Yamamoto M."/>
            <person name="Yamamoto S."/>
            <person name="Yamane H."/>
            <person name="Yoshiki S."/>
            <person name="Yoshihara R."/>
            <person name="Yukawa K."/>
            <person name="Zhong H."/>
            <person name="Yano M."/>
            <person name="Yuan Q."/>
            <person name="Ouyang S."/>
            <person name="Liu J."/>
            <person name="Jones K.M."/>
            <person name="Gansberger K."/>
            <person name="Moffat K."/>
            <person name="Hill J."/>
            <person name="Bera J."/>
            <person name="Fadrosh D."/>
            <person name="Jin S."/>
            <person name="Johri S."/>
            <person name="Kim M."/>
            <person name="Overton L."/>
            <person name="Reardon M."/>
            <person name="Tsitrin T."/>
            <person name="Vuong H."/>
            <person name="Weaver B."/>
            <person name="Ciecko A."/>
            <person name="Tallon L."/>
            <person name="Jackson J."/>
            <person name="Pai G."/>
            <person name="Aken S.V."/>
            <person name="Utterback T."/>
            <person name="Reidmuller S."/>
            <person name="Feldblyum T."/>
            <person name="Hsiao J."/>
            <person name="Zismann V."/>
            <person name="Iobst S."/>
            <person name="de Vazeille A.R."/>
            <person name="Buell C.R."/>
            <person name="Ying K."/>
            <person name="Li Y."/>
            <person name="Lu T."/>
            <person name="Huang Y."/>
            <person name="Zhao Q."/>
            <person name="Feng Q."/>
            <person name="Zhang L."/>
            <person name="Zhu J."/>
            <person name="Weng Q."/>
            <person name="Mu J."/>
            <person name="Lu Y."/>
            <person name="Fan D."/>
            <person name="Liu Y."/>
            <person name="Guan J."/>
            <person name="Zhang Y."/>
            <person name="Yu S."/>
            <person name="Liu X."/>
            <person name="Zhang Y."/>
            <person name="Hong G."/>
            <person name="Han B."/>
            <person name="Choisne N."/>
            <person name="Demange N."/>
            <person name="Orjeda G."/>
            <person name="Samain S."/>
            <person name="Cattolico L."/>
            <person name="Pelletier E."/>
            <person name="Couloux A."/>
            <person name="Segurens B."/>
            <person name="Wincker P."/>
            <person name="D'Hont A."/>
            <person name="Scarpelli C."/>
            <person name="Weissenbach J."/>
            <person name="Salanoubat M."/>
            <person name="Quetier F."/>
            <person name="Yu Y."/>
            <person name="Kim H.R."/>
            <person name="Rambo T."/>
            <person name="Currie J."/>
            <person name="Collura K."/>
            <person name="Luo M."/>
            <person name="Yang T."/>
            <person name="Ammiraju J.S.S."/>
            <person name="Engler F."/>
            <person name="Soderlund C."/>
            <person name="Wing R.A."/>
            <person name="Palmer L.E."/>
            <person name="de la Bastide M."/>
            <person name="Spiegel L."/>
            <person name="Nascimento L."/>
            <person name="Zutavern T."/>
            <person name="O'Shaughnessy A."/>
            <person name="Dike S."/>
            <person name="Dedhia N."/>
            <person name="Preston R."/>
            <person name="Balija V."/>
            <person name="McCombie W.R."/>
            <person name="Chow T."/>
            <person name="Chen H."/>
            <person name="Chung M."/>
            <person name="Chen C."/>
            <person name="Shaw J."/>
            <person name="Wu H."/>
            <person name="Hsiao K."/>
            <person name="Chao Y."/>
            <person name="Chu M."/>
            <person name="Cheng C."/>
            <person name="Hour A."/>
            <person name="Lee P."/>
            <person name="Lin S."/>
            <person name="Lin Y."/>
            <person name="Liou J."/>
            <person name="Liu S."/>
            <person name="Hsing Y."/>
            <person name="Raghuvanshi S."/>
            <person name="Mohanty A."/>
            <person name="Bharti A.K."/>
            <person name="Gaur A."/>
            <person name="Gupta V."/>
            <person name="Kumar D."/>
            <person name="Ravi V."/>
            <person name="Vij S."/>
            <person name="Kapur A."/>
            <person name="Khurana P."/>
            <person name="Khurana P."/>
            <person name="Khurana J.P."/>
            <person name="Tyagi A.K."/>
            <person name="Gaikwad K."/>
            <person name="Singh A."/>
            <person name="Dalal V."/>
            <person name="Srivastava S."/>
            <person name="Dixit A."/>
            <person name="Pal A.K."/>
            <person name="Ghazi I.A."/>
            <person name="Yadav M."/>
            <person name="Pandit A."/>
            <person name="Bhargava A."/>
            <person name="Sureshbabu K."/>
            <person name="Batra K."/>
            <person name="Sharma T.R."/>
            <person name="Mohapatra T."/>
            <person name="Singh N.K."/>
            <person name="Messing J."/>
            <person name="Nelson A.B."/>
            <person name="Fuks G."/>
            <person name="Kavchok S."/>
            <person name="Keizer G."/>
            <person name="Linton E."/>
            <person name="Llaca V."/>
            <person name="Song R."/>
            <person name="Tanyolac B."/>
            <person name="Young S."/>
            <person name="Ho-Il K."/>
            <person name="Hahn J.H."/>
            <person name="Sangsakoo G."/>
            <person name="Vanavichit A."/>
            <person name="de Mattos Luiz.A.T."/>
            <person name="Zimmer P.D."/>
            <person name="Malone G."/>
            <person name="Dellagostin O."/>
            <person name="de Oliveira A.C."/>
            <person name="Bevan M."/>
            <person name="Bancroft I."/>
            <person name="Minx P."/>
            <person name="Cordum H."/>
            <person name="Wilson R."/>
            <person name="Cheng Z."/>
            <person name="Jin W."/>
            <person name="Jiang J."/>
            <person name="Leong S.A."/>
            <person name="Iwama H."/>
            <person name="Gojobori T."/>
            <person name="Itoh T."/>
            <person name="Niimura Y."/>
            <person name="Fujii Y."/>
            <person name="Habara T."/>
            <person name="Sakai H."/>
            <person name="Sato Y."/>
            <person name="Wilson G."/>
            <person name="Kumar K."/>
            <person name="McCouch S."/>
            <person name="Juretic N."/>
            <person name="Hoen D."/>
            <person name="Wright S."/>
            <person name="Bruskiewich R."/>
            <person name="Bureau T."/>
            <person name="Miyao A."/>
            <person name="Hirochika H."/>
            <person name="Nishikawa T."/>
            <person name="Kadowaki K."/>
            <person name="Sugiura M."/>
            <person name="Burr B."/>
            <person name="Sasaki T."/>
        </authorList>
    </citation>
    <scope>NUCLEOTIDE SEQUENCE [LARGE SCALE GENOMIC DNA]</scope>
    <source>
        <strain evidence="4">cv. Nipponbare</strain>
    </source>
</reference>
<sequence>MGTPPQRLRKSKKSWPSDHVLVLLGNSSGCAIPRSTLPFRRRNSVASEMSSIPSSMWFPTSSTGPSSGTPASPRTTTPSPIVENIAGHVLALRSLLFHPSHFHPCSWMHGEPLYFLTLNI</sequence>
<evidence type="ECO:0000313" key="2">
    <source>
        <dbReference type="EMBL" id="BAH91064.1"/>
    </source>
</evidence>
<organism evidence="3">
    <name type="scientific">Oryza sativa subsp. japonica</name>
    <name type="common">Rice</name>
    <dbReference type="NCBI Taxonomy" id="39947"/>
    <lineage>
        <taxon>Eukaryota</taxon>
        <taxon>Viridiplantae</taxon>
        <taxon>Streptophyta</taxon>
        <taxon>Embryophyta</taxon>
        <taxon>Tracheophyta</taxon>
        <taxon>Spermatophyta</taxon>
        <taxon>Magnoliopsida</taxon>
        <taxon>Liliopsida</taxon>
        <taxon>Poales</taxon>
        <taxon>Poaceae</taxon>
        <taxon>BOP clade</taxon>
        <taxon>Oryzoideae</taxon>
        <taxon>Oryzeae</taxon>
        <taxon>Oryzinae</taxon>
        <taxon>Oryza</taxon>
        <taxon>Oryza sativa</taxon>
    </lineage>
</organism>
<feature type="compositionally biased region" description="Low complexity" evidence="1">
    <location>
        <begin position="59"/>
        <end position="80"/>
    </location>
</feature>
<reference evidence="3" key="7">
    <citation type="submission" date="2008-12" db="EMBL/GenBank/DDBJ databases">
        <title>Improved gene annotation of the rice (Oryza sativa) genomes.</title>
        <authorList>
            <person name="Wang J."/>
            <person name="Li R."/>
            <person name="Fan W."/>
            <person name="Huang Q."/>
            <person name="Zhang J."/>
            <person name="Zhou Y."/>
            <person name="Hu Y."/>
            <person name="Zi S."/>
            <person name="Li J."/>
            <person name="Ni P."/>
            <person name="Zheng H."/>
            <person name="Zhang Y."/>
            <person name="Zhao M."/>
            <person name="Hao Q."/>
            <person name="McDermott J."/>
            <person name="Samudrala R."/>
            <person name="Kristiansen K."/>
            <person name="Wong G.K.-S."/>
        </authorList>
    </citation>
    <scope>NUCLEOTIDE SEQUENCE</scope>
</reference>
<reference evidence="2" key="4">
    <citation type="journal article" date="2007" name="Genome Res.">
        <title>Curated Genome Annotation of Oryza sativa ssp. japonica and Comparative Genome Analysis with Arabidopsis thaliana.</title>
        <authorList>
            <consortium name="The Rice Annotation Project (RAP)"/>
            <person name="Itoh T."/>
            <person name="Tanaka T."/>
            <person name="Barrero R.A."/>
            <person name="Yamasaki C."/>
            <person name="Fujii Y."/>
            <person name="Hilton P.B."/>
            <person name="Antonio B.A."/>
            <person name="Aono H."/>
            <person name="Apweiler R."/>
            <person name="Bruskiewich R."/>
            <person name="Bureau T."/>
            <person name="Burr F."/>
            <person name="Costa de Oliveira A."/>
            <person name="Fuks G."/>
            <person name="Habara T."/>
            <person name="Haberer G."/>
            <person name="Han B."/>
            <person name="Harada E."/>
            <person name="Hiraki A.T."/>
            <person name="Hirochika H."/>
            <person name="Hoen D."/>
            <person name="Hokari H."/>
            <person name="Hosokawa S."/>
            <person name="Hsing Y."/>
            <person name="Ikawa H."/>
            <person name="Ikeo K."/>
            <person name="Imanishi T."/>
            <person name="Ito Y."/>
            <person name="Jaiswal P."/>
            <person name="Kanno M."/>
            <person name="Kawahara Y."/>
            <person name="Kawamura T."/>
            <person name="Kawashima H."/>
            <person name="Khurana J.P."/>
            <person name="Kikuchi S."/>
            <person name="Komatsu S."/>
            <person name="Koyanagi K.O."/>
            <person name="Kubooka H."/>
            <person name="Lieberherr D."/>
            <person name="Lin Y.C."/>
            <person name="Lonsdale D."/>
            <person name="Matsumoto T."/>
            <person name="Matsuya A."/>
            <person name="McCombie W.R."/>
            <person name="Messing J."/>
            <person name="Miyao A."/>
            <person name="Mulder N."/>
            <person name="Nagamura Y."/>
            <person name="Nam J."/>
            <person name="Namiki N."/>
            <person name="Numa H."/>
            <person name="Nurimoto S."/>
            <person name="O'donovan C."/>
            <person name="Ohyanagi H."/>
            <person name="Okido T."/>
            <person name="Oota S."/>
            <person name="Osato N."/>
            <person name="Palmer L.E."/>
            <person name="Quetier F."/>
            <person name="Raghuvanshi S."/>
            <person name="Saichi N."/>
            <person name="Sakai H."/>
            <person name="Sakai Y."/>
            <person name="Sakata K."/>
            <person name="Sakurai T."/>
            <person name="Sato F."/>
            <person name="Sato Y."/>
            <person name="Schoof H."/>
            <person name="Seki M."/>
            <person name="Shibata M."/>
            <person name="Shimizu Y."/>
            <person name="Shinozaki K."/>
            <person name="Shinso Y."/>
            <person name="Singh N.K."/>
            <person name="Smith-White B."/>
            <person name="Takeda J."/>
            <person name="Tanino M."/>
            <person name="Tatusova T."/>
            <person name="Thongjuea S."/>
            <person name="Todokoro F."/>
            <person name="Tsugane M."/>
            <person name="Tyagi A.K."/>
            <person name="Vanavichit A."/>
            <person name="Wang A."/>
            <person name="Wing R.A."/>
            <person name="Yamaguchi K."/>
            <person name="Yamamoto M."/>
            <person name="Yamamoto N."/>
            <person name="Yu Y."/>
            <person name="Zhang H."/>
            <person name="Zhao Q."/>
            <person name="Higo K."/>
            <person name="Burr B."/>
            <person name="Gojobori T."/>
            <person name="Sasaki T."/>
        </authorList>
    </citation>
    <scope>NUCLEOTIDE SEQUENCE</scope>
</reference>
<reference evidence="4" key="6">
    <citation type="journal article" date="2008" name="Nucleic Acids Res.">
        <title>The rice annotation project database (RAP-DB): 2008 update.</title>
        <authorList>
            <consortium name="The rice annotation project (RAP)"/>
        </authorList>
    </citation>
    <scope>GENOME REANNOTATION</scope>
    <source>
        <strain evidence="4">cv. Nipponbare</strain>
    </source>
</reference>
<accession>A0A0P0V2G1</accession>
<feature type="region of interest" description="Disordered" evidence="1">
    <location>
        <begin position="49"/>
        <end position="80"/>
    </location>
</feature>
<reference evidence="2" key="8">
    <citation type="submission" date="2012-08" db="EMBL/GenBank/DDBJ databases">
        <title>Oryza sativa nipponbare(GA3) genomic DNA, chromosome 1.</title>
        <authorList>
            <consortium name="IRGSP(International Rice Genome Sequencing Project)"/>
        </authorList>
    </citation>
    <scope>NUCLEOTIDE SEQUENCE</scope>
</reference>
<feature type="compositionally biased region" description="Polar residues" evidence="1">
    <location>
        <begin position="49"/>
        <end position="58"/>
    </location>
</feature>
<dbReference type="KEGG" id="dosa:Os01g0361800"/>
<dbReference type="Gramene" id="Os01t0361800-02">
    <property type="protein sequence ID" value="Os01t0361800-02"/>
    <property type="gene ID" value="Os01g0361800"/>
</dbReference>
<evidence type="ECO:0000313" key="4">
    <source>
        <dbReference type="Proteomes" id="UP000000763"/>
    </source>
</evidence>
<reference evidence="2" key="9">
    <citation type="submission" date="2012-08" db="EMBL/GenBank/DDBJ databases">
        <title>The Second Rice Annotation Project Meeting (RAP2).</title>
        <authorList>
            <consortium name="The Rice Annotation Project (RAP)"/>
        </authorList>
    </citation>
    <scope>NUCLEOTIDE SEQUENCE</scope>
</reference>
<protein>
    <submittedName>
        <fullName evidence="2">Os01g0361800 protein</fullName>
    </submittedName>
</protein>
<proteinExistence type="predicted"/>